<evidence type="ECO:0000256" key="1">
    <source>
        <dbReference type="ARBA" id="ARBA00022737"/>
    </source>
</evidence>
<dbReference type="GO" id="GO:0045727">
    <property type="term" value="P:positive regulation of translation"/>
    <property type="evidence" value="ECO:0007669"/>
    <property type="project" value="TreeGrafter"/>
</dbReference>
<accession>A0A5A7PGY0</accession>
<dbReference type="PANTHER" id="PTHR47447">
    <property type="entry name" value="OS03G0856100 PROTEIN"/>
    <property type="match status" value="1"/>
</dbReference>
<keyword evidence="4" id="KW-1185">Reference proteome</keyword>
<evidence type="ECO:0000256" key="2">
    <source>
        <dbReference type="SAM" id="Coils"/>
    </source>
</evidence>
<protein>
    <submittedName>
        <fullName evidence="3">Pentatricopeptide repeat-containing protein</fullName>
    </submittedName>
</protein>
<gene>
    <name evidence="3" type="ORF">STAS_08013</name>
</gene>
<sequence length="250" mass="28045">MLFELEQECLDAYRKKVDQASHSRAQLRQAVADAEAQLADISSVMGDRPIHVNKSSGSLKKELQAIMPLLEDMKKKILVQHGCVLPRDPCVASNDEEDEFKSVLSGTDVEARRPFCNCLIDICRKRNLHRRAHELLYLGTVYGLYQGLHTKTEEEWRLNVQSLSVGAAETTFEEWMGTLVKIVQRKESLPAFSASTGAGTHKFSHGLGRAFASHVEKMAAPFHESERKSGLFVATREDLVLWVESKAFTS</sequence>
<proteinExistence type="predicted"/>
<dbReference type="OrthoDB" id="1720530at2759"/>
<dbReference type="PANTHER" id="PTHR47447:SF3">
    <property type="entry name" value="OS03G0856100 PROTEIN"/>
    <property type="match status" value="1"/>
</dbReference>
<organism evidence="3 4">
    <name type="scientific">Striga asiatica</name>
    <name type="common">Asiatic witchweed</name>
    <name type="synonym">Buchnera asiatica</name>
    <dbReference type="NCBI Taxonomy" id="4170"/>
    <lineage>
        <taxon>Eukaryota</taxon>
        <taxon>Viridiplantae</taxon>
        <taxon>Streptophyta</taxon>
        <taxon>Embryophyta</taxon>
        <taxon>Tracheophyta</taxon>
        <taxon>Spermatophyta</taxon>
        <taxon>Magnoliopsida</taxon>
        <taxon>eudicotyledons</taxon>
        <taxon>Gunneridae</taxon>
        <taxon>Pentapetalae</taxon>
        <taxon>asterids</taxon>
        <taxon>lamiids</taxon>
        <taxon>Lamiales</taxon>
        <taxon>Orobanchaceae</taxon>
        <taxon>Buchnereae</taxon>
        <taxon>Striga</taxon>
    </lineage>
</organism>
<reference evidence="4" key="1">
    <citation type="journal article" date="2019" name="Curr. Biol.">
        <title>Genome Sequence of Striga asiatica Provides Insight into the Evolution of Plant Parasitism.</title>
        <authorList>
            <person name="Yoshida S."/>
            <person name="Kim S."/>
            <person name="Wafula E.K."/>
            <person name="Tanskanen J."/>
            <person name="Kim Y.M."/>
            <person name="Honaas L."/>
            <person name="Yang Z."/>
            <person name="Spallek T."/>
            <person name="Conn C.E."/>
            <person name="Ichihashi Y."/>
            <person name="Cheong K."/>
            <person name="Cui S."/>
            <person name="Der J.P."/>
            <person name="Gundlach H."/>
            <person name="Jiao Y."/>
            <person name="Hori C."/>
            <person name="Ishida J.K."/>
            <person name="Kasahara H."/>
            <person name="Kiba T."/>
            <person name="Kim M.S."/>
            <person name="Koo N."/>
            <person name="Laohavisit A."/>
            <person name="Lee Y.H."/>
            <person name="Lumba S."/>
            <person name="McCourt P."/>
            <person name="Mortimer J.C."/>
            <person name="Mutuku J.M."/>
            <person name="Nomura T."/>
            <person name="Sasaki-Sekimoto Y."/>
            <person name="Seto Y."/>
            <person name="Wang Y."/>
            <person name="Wakatake T."/>
            <person name="Sakakibara H."/>
            <person name="Demura T."/>
            <person name="Yamaguchi S."/>
            <person name="Yoneyama K."/>
            <person name="Manabe R.I."/>
            <person name="Nelson D.C."/>
            <person name="Schulman A.H."/>
            <person name="Timko M.P."/>
            <person name="dePamphilis C.W."/>
            <person name="Choi D."/>
            <person name="Shirasu K."/>
        </authorList>
    </citation>
    <scope>NUCLEOTIDE SEQUENCE [LARGE SCALE GENOMIC DNA]</scope>
    <source>
        <strain evidence="4">cv. UVA1</strain>
    </source>
</reference>
<name>A0A5A7PGY0_STRAF</name>
<dbReference type="AlphaFoldDB" id="A0A5A7PGY0"/>
<dbReference type="Proteomes" id="UP000325081">
    <property type="component" value="Unassembled WGS sequence"/>
</dbReference>
<dbReference type="EMBL" id="BKCP01004528">
    <property type="protein sequence ID" value="GER31962.1"/>
    <property type="molecule type" value="Genomic_DNA"/>
</dbReference>
<evidence type="ECO:0000313" key="4">
    <source>
        <dbReference type="Proteomes" id="UP000325081"/>
    </source>
</evidence>
<keyword evidence="2" id="KW-0175">Coiled coil</keyword>
<comment type="caution">
    <text evidence="3">The sequence shown here is derived from an EMBL/GenBank/DDBJ whole genome shotgun (WGS) entry which is preliminary data.</text>
</comment>
<feature type="coiled-coil region" evidence="2">
    <location>
        <begin position="10"/>
        <end position="44"/>
    </location>
</feature>
<dbReference type="GO" id="GO:0042134">
    <property type="term" value="F:rRNA primary transcript binding"/>
    <property type="evidence" value="ECO:0007669"/>
    <property type="project" value="TreeGrafter"/>
</dbReference>
<keyword evidence="1" id="KW-0677">Repeat</keyword>
<dbReference type="GO" id="GO:0003729">
    <property type="term" value="F:mRNA binding"/>
    <property type="evidence" value="ECO:0007669"/>
    <property type="project" value="TreeGrafter"/>
</dbReference>
<evidence type="ECO:0000313" key="3">
    <source>
        <dbReference type="EMBL" id="GER31962.1"/>
    </source>
</evidence>
<dbReference type="GO" id="GO:0009570">
    <property type="term" value="C:chloroplast stroma"/>
    <property type="evidence" value="ECO:0007669"/>
    <property type="project" value="TreeGrafter"/>
</dbReference>